<sequence>MEYELQYNTNLTDSELCKFFVINFLVTSTSRKIFLRIFMDGHIIYIFIHTCIYNIQKRREDLYIVIKKIYIQIRIYIYIFIFL</sequence>
<gene>
    <name evidence="2" type="ORF">H0235_003250</name>
</gene>
<keyword evidence="3" id="KW-1185">Reference proteome</keyword>
<keyword evidence="1" id="KW-1133">Transmembrane helix</keyword>
<dbReference type="AlphaFoldDB" id="A0A834PCK1"/>
<evidence type="ECO:0000313" key="2">
    <source>
        <dbReference type="EMBL" id="KAF7435059.1"/>
    </source>
</evidence>
<comment type="caution">
    <text evidence="2">The sequence shown here is derived from an EMBL/GenBank/DDBJ whole genome shotgun (WGS) entry which is preliminary data.</text>
</comment>
<reference evidence="2" key="1">
    <citation type="journal article" date="2020" name="G3 (Bethesda)">
        <title>High-Quality Assemblies for Three Invasive Social Wasps from the &lt;i&gt;Vespula&lt;/i&gt; Genus.</title>
        <authorList>
            <person name="Harrop T.W.R."/>
            <person name="Guhlin J."/>
            <person name="McLaughlin G.M."/>
            <person name="Permina E."/>
            <person name="Stockwell P."/>
            <person name="Gilligan J."/>
            <person name="Le Lec M.F."/>
            <person name="Gruber M.A.M."/>
            <person name="Quinn O."/>
            <person name="Lovegrove M."/>
            <person name="Duncan E.J."/>
            <person name="Remnant E.J."/>
            <person name="Van Eeckhoven J."/>
            <person name="Graham B."/>
            <person name="Knapp R.A."/>
            <person name="Langford K.W."/>
            <person name="Kronenberg Z."/>
            <person name="Press M.O."/>
            <person name="Eacker S.M."/>
            <person name="Wilson-Rankin E.E."/>
            <person name="Purcell J."/>
            <person name="Lester P.J."/>
            <person name="Dearden P.K."/>
        </authorList>
    </citation>
    <scope>NUCLEOTIDE SEQUENCE</scope>
    <source>
        <strain evidence="2">Volc-1</strain>
    </source>
</reference>
<feature type="transmembrane region" description="Helical" evidence="1">
    <location>
        <begin position="33"/>
        <end position="55"/>
    </location>
</feature>
<evidence type="ECO:0000256" key="1">
    <source>
        <dbReference type="SAM" id="Phobius"/>
    </source>
</evidence>
<keyword evidence="1" id="KW-0472">Membrane</keyword>
<proteinExistence type="predicted"/>
<accession>A0A834PCK1</accession>
<dbReference type="Proteomes" id="UP000600918">
    <property type="component" value="Unassembled WGS sequence"/>
</dbReference>
<evidence type="ECO:0000313" key="3">
    <source>
        <dbReference type="Proteomes" id="UP000600918"/>
    </source>
</evidence>
<feature type="transmembrane region" description="Helical" evidence="1">
    <location>
        <begin position="62"/>
        <end position="81"/>
    </location>
</feature>
<dbReference type="EMBL" id="JACSDY010000002">
    <property type="protein sequence ID" value="KAF7435059.1"/>
    <property type="molecule type" value="Genomic_DNA"/>
</dbReference>
<name>A0A834PCK1_VESPE</name>
<keyword evidence="1" id="KW-0812">Transmembrane</keyword>
<organism evidence="2 3">
    <name type="scientific">Vespula pensylvanica</name>
    <name type="common">Western yellow jacket</name>
    <name type="synonym">Wasp</name>
    <dbReference type="NCBI Taxonomy" id="30213"/>
    <lineage>
        <taxon>Eukaryota</taxon>
        <taxon>Metazoa</taxon>
        <taxon>Ecdysozoa</taxon>
        <taxon>Arthropoda</taxon>
        <taxon>Hexapoda</taxon>
        <taxon>Insecta</taxon>
        <taxon>Pterygota</taxon>
        <taxon>Neoptera</taxon>
        <taxon>Endopterygota</taxon>
        <taxon>Hymenoptera</taxon>
        <taxon>Apocrita</taxon>
        <taxon>Aculeata</taxon>
        <taxon>Vespoidea</taxon>
        <taxon>Vespidae</taxon>
        <taxon>Vespinae</taxon>
        <taxon>Vespula</taxon>
    </lineage>
</organism>
<protein>
    <submittedName>
        <fullName evidence="2">Uncharacterized protein</fullName>
    </submittedName>
</protein>